<keyword evidence="3" id="KW-1185">Reference proteome</keyword>
<dbReference type="InterPro" id="IPR024775">
    <property type="entry name" value="DinB-like"/>
</dbReference>
<evidence type="ECO:0000313" key="2">
    <source>
        <dbReference type="EMBL" id="SDP27996.1"/>
    </source>
</evidence>
<evidence type="ECO:0000313" key="3">
    <source>
        <dbReference type="Proteomes" id="UP000198860"/>
    </source>
</evidence>
<dbReference type="EMBL" id="FNIZ01000015">
    <property type="protein sequence ID" value="SDP27996.1"/>
    <property type="molecule type" value="Genomic_DNA"/>
</dbReference>
<dbReference type="SUPFAM" id="SSF109854">
    <property type="entry name" value="DinB/YfiT-like putative metalloenzymes"/>
    <property type="match status" value="1"/>
</dbReference>
<dbReference type="Proteomes" id="UP000198860">
    <property type="component" value="Unassembled WGS sequence"/>
</dbReference>
<dbReference type="RefSeq" id="WP_089653327.1">
    <property type="nucleotide sequence ID" value="NZ_FNIZ01000015.1"/>
</dbReference>
<protein>
    <submittedName>
        <fullName evidence="2">DinB superfamily protein</fullName>
    </submittedName>
</protein>
<dbReference type="STRING" id="240303.SAMN05421677_11523"/>
<dbReference type="OrthoDB" id="9798830at2"/>
<dbReference type="InterPro" id="IPR034660">
    <property type="entry name" value="DinB/YfiT-like"/>
</dbReference>
<feature type="domain" description="DinB-like" evidence="1">
    <location>
        <begin position="26"/>
        <end position="131"/>
    </location>
</feature>
<organism evidence="2 3">
    <name type="scientific">Halobacillus aidingensis</name>
    <dbReference type="NCBI Taxonomy" id="240303"/>
    <lineage>
        <taxon>Bacteria</taxon>
        <taxon>Bacillati</taxon>
        <taxon>Bacillota</taxon>
        <taxon>Bacilli</taxon>
        <taxon>Bacillales</taxon>
        <taxon>Bacillaceae</taxon>
        <taxon>Halobacillus</taxon>
    </lineage>
</organism>
<dbReference type="AlphaFoldDB" id="A0A1H0RG45"/>
<sequence>MALREVLLEQLKSVHDENSWFVCFNYAVRELEEPQAVEKVQGQPHSIAEIVHHLYFYNERYLSRFRGEEVAERPRHYDTFQNHGQMEWHSRVADFQVVMTMFRQEIQSCSQEKLEMWAETLSNLFMHNAYHIGQIVTIRKRNGWWGVNPVVKG</sequence>
<evidence type="ECO:0000259" key="1">
    <source>
        <dbReference type="Pfam" id="PF12867"/>
    </source>
</evidence>
<reference evidence="3" key="1">
    <citation type="submission" date="2016-10" db="EMBL/GenBank/DDBJ databases">
        <authorList>
            <person name="Varghese N."/>
            <person name="Submissions S."/>
        </authorList>
    </citation>
    <scope>NUCLEOTIDE SEQUENCE [LARGE SCALE GENOMIC DNA]</scope>
    <source>
        <strain evidence="3">CGMCC 1.3703</strain>
    </source>
</reference>
<proteinExistence type="predicted"/>
<dbReference type="Gene3D" id="1.20.120.450">
    <property type="entry name" value="dinb family like domain"/>
    <property type="match status" value="1"/>
</dbReference>
<name>A0A1H0RG45_HALAD</name>
<gene>
    <name evidence="2" type="ORF">SAMN05421677_11523</name>
</gene>
<accession>A0A1H0RG45</accession>
<dbReference type="Pfam" id="PF12867">
    <property type="entry name" value="DinB_2"/>
    <property type="match status" value="1"/>
</dbReference>